<evidence type="ECO:0000313" key="1">
    <source>
        <dbReference type="EMBL" id="MBC5732480.1"/>
    </source>
</evidence>
<proteinExistence type="predicted"/>
<comment type="caution">
    <text evidence="1">The sequence shown here is derived from an EMBL/GenBank/DDBJ whole genome shotgun (WGS) entry which is preliminary data.</text>
</comment>
<dbReference type="RefSeq" id="WP_186906382.1">
    <property type="nucleotide sequence ID" value="NZ_JACOPP010000002.1"/>
</dbReference>
<accession>A0A8J6JDR0</accession>
<dbReference type="AlphaFoldDB" id="A0A8J6JDR0"/>
<keyword evidence="2" id="KW-1185">Reference proteome</keyword>
<dbReference type="EMBL" id="JACOPP010000002">
    <property type="protein sequence ID" value="MBC5732480.1"/>
    <property type="molecule type" value="Genomic_DNA"/>
</dbReference>
<reference evidence="1" key="1">
    <citation type="submission" date="2020-08" db="EMBL/GenBank/DDBJ databases">
        <title>Genome public.</title>
        <authorList>
            <person name="Liu C."/>
            <person name="Sun Q."/>
        </authorList>
    </citation>
    <scope>NUCLEOTIDE SEQUENCE</scope>
    <source>
        <strain evidence="1">NSJ-51</strain>
    </source>
</reference>
<protein>
    <submittedName>
        <fullName evidence="1">Uncharacterized protein</fullName>
    </submittedName>
</protein>
<sequence length="101" mass="10871">MENGTYHYKIEAAVPLGVRRGSMAVELHNGALSGAINLLERCSPFVDGRYKDGAISFSGVLVTLMSELHYHAEGTLSETGIRFRMDCRVGGIDVVGVAETV</sequence>
<name>A0A8J6JDR0_9FIRM</name>
<dbReference type="Proteomes" id="UP000661435">
    <property type="component" value="Unassembled WGS sequence"/>
</dbReference>
<organism evidence="1 2">
    <name type="scientific">Lawsonibacter hominis</name>
    <dbReference type="NCBI Taxonomy" id="2763053"/>
    <lineage>
        <taxon>Bacteria</taxon>
        <taxon>Bacillati</taxon>
        <taxon>Bacillota</taxon>
        <taxon>Clostridia</taxon>
        <taxon>Eubacteriales</taxon>
        <taxon>Oscillospiraceae</taxon>
        <taxon>Lawsonibacter</taxon>
    </lineage>
</organism>
<evidence type="ECO:0000313" key="2">
    <source>
        <dbReference type="Proteomes" id="UP000661435"/>
    </source>
</evidence>
<gene>
    <name evidence="1" type="ORF">H8S57_01900</name>
</gene>